<dbReference type="EMBL" id="JPQZ01000017">
    <property type="protein sequence ID" value="KKO75579.1"/>
    <property type="molecule type" value="Genomic_DNA"/>
</dbReference>
<reference evidence="2 3" key="1">
    <citation type="journal article" date="2015" name="Environ. Microbiol.">
        <title>Genome analyses suggest the presence of polyploidy and recent human-driven expansions in eight global populations of the honeybee pathogen Nosema ceranae.</title>
        <authorList>
            <person name="Pelin A."/>
            <person name="Selman M."/>
            <person name="Aris-Brosou S."/>
            <person name="Farinelli L."/>
            <person name="Corradi N."/>
        </authorList>
    </citation>
    <scope>NUCLEOTIDE SEQUENCE [LARGE SCALE GENOMIC DNA]</scope>
    <source>
        <strain evidence="2 3">PA08 1199</strain>
    </source>
</reference>
<dbReference type="AlphaFoldDB" id="A0A0F9ZDH7"/>
<comment type="caution">
    <text evidence="2">The sequence shown here is derived from an EMBL/GenBank/DDBJ whole genome shotgun (WGS) entry which is preliminary data.</text>
</comment>
<dbReference type="RefSeq" id="XP_024331321.1">
    <property type="nucleotide sequence ID" value="XM_024474221.1"/>
</dbReference>
<evidence type="ECO:0000313" key="3">
    <source>
        <dbReference type="Proteomes" id="UP000034350"/>
    </source>
</evidence>
<feature type="chain" id="PRO_5002530825" evidence="1">
    <location>
        <begin position="17"/>
        <end position="151"/>
    </location>
</feature>
<gene>
    <name evidence="2" type="ORF">AAJ76_1700027679</name>
</gene>
<keyword evidence="3" id="KW-1185">Reference proteome</keyword>
<dbReference type="GeneID" id="36319132"/>
<proteinExistence type="predicted"/>
<organism evidence="2 3">
    <name type="scientific">Vairimorpha ceranae</name>
    <dbReference type="NCBI Taxonomy" id="40302"/>
    <lineage>
        <taxon>Eukaryota</taxon>
        <taxon>Fungi</taxon>
        <taxon>Fungi incertae sedis</taxon>
        <taxon>Microsporidia</taxon>
        <taxon>Nosematidae</taxon>
        <taxon>Vairimorpha</taxon>
    </lineage>
</organism>
<evidence type="ECO:0000256" key="1">
    <source>
        <dbReference type="SAM" id="SignalP"/>
    </source>
</evidence>
<dbReference type="VEuPathDB" id="MicrosporidiaDB:NCER_102009"/>
<dbReference type="VEuPathDB" id="MicrosporidiaDB:G9O61_00g008740"/>
<evidence type="ECO:0000313" key="2">
    <source>
        <dbReference type="EMBL" id="KKO75579.1"/>
    </source>
</evidence>
<keyword evidence="1" id="KW-0732">Signal</keyword>
<name>A0A0F9ZDH7_9MICR</name>
<dbReference type="Proteomes" id="UP000034350">
    <property type="component" value="Unassembled WGS sequence"/>
</dbReference>
<accession>A0A0F9ZDH7</accession>
<feature type="signal peptide" evidence="1">
    <location>
        <begin position="1"/>
        <end position="16"/>
    </location>
</feature>
<dbReference type="VEuPathDB" id="MicrosporidiaDB:AAJ76_1700027679"/>
<sequence>MVIQVVLYLLYTFVSSREVKFKIHDDIKSFAVAECSENGRMIRNVPFEHIKLAKRDFKLRIGYEFIKKVETVIYADINDKNINEDKLYRLLIYKGNKNIEASAPLPLTEIFSENSDIGMFEPVDINEIPSESADTLIIGNVMNNDKIFALD</sequence>
<protein>
    <submittedName>
        <fullName evidence="2">Uncharacterized protein</fullName>
    </submittedName>
</protein>